<sequence length="72" mass="8520">MLTSPHCLLRYKPSRGQFPIFKTLASRWESMILTRNSEVLLRLKTMKKKVTEFQTLQMTVRMRPTCKHPNLA</sequence>
<reference evidence="1" key="1">
    <citation type="submission" date="2022-02" db="EMBL/GenBank/DDBJ databases">
        <title>Plant Genome Project.</title>
        <authorList>
            <person name="Zhang R.-G."/>
        </authorList>
    </citation>
    <scope>NUCLEOTIDE SEQUENCE</scope>
    <source>
        <strain evidence="1">AT1</strain>
    </source>
</reference>
<evidence type="ECO:0000313" key="1">
    <source>
        <dbReference type="EMBL" id="KAI8530361.1"/>
    </source>
</evidence>
<keyword evidence="2" id="KW-1185">Reference proteome</keyword>
<evidence type="ECO:0000313" key="2">
    <source>
        <dbReference type="Proteomes" id="UP001062846"/>
    </source>
</evidence>
<name>A0ACC0LQ21_RHOML</name>
<gene>
    <name evidence="1" type="ORF">RHMOL_Rhmol11G0051900</name>
</gene>
<proteinExistence type="predicted"/>
<dbReference type="EMBL" id="CM046398">
    <property type="protein sequence ID" value="KAI8530361.1"/>
    <property type="molecule type" value="Genomic_DNA"/>
</dbReference>
<organism evidence="1 2">
    <name type="scientific">Rhododendron molle</name>
    <name type="common">Chinese azalea</name>
    <name type="synonym">Azalea mollis</name>
    <dbReference type="NCBI Taxonomy" id="49168"/>
    <lineage>
        <taxon>Eukaryota</taxon>
        <taxon>Viridiplantae</taxon>
        <taxon>Streptophyta</taxon>
        <taxon>Embryophyta</taxon>
        <taxon>Tracheophyta</taxon>
        <taxon>Spermatophyta</taxon>
        <taxon>Magnoliopsida</taxon>
        <taxon>eudicotyledons</taxon>
        <taxon>Gunneridae</taxon>
        <taxon>Pentapetalae</taxon>
        <taxon>asterids</taxon>
        <taxon>Ericales</taxon>
        <taxon>Ericaceae</taxon>
        <taxon>Ericoideae</taxon>
        <taxon>Rhodoreae</taxon>
        <taxon>Rhododendron</taxon>
    </lineage>
</organism>
<accession>A0ACC0LQ21</accession>
<protein>
    <submittedName>
        <fullName evidence="1">Uncharacterized protein</fullName>
    </submittedName>
</protein>
<comment type="caution">
    <text evidence="1">The sequence shown here is derived from an EMBL/GenBank/DDBJ whole genome shotgun (WGS) entry which is preliminary data.</text>
</comment>
<dbReference type="Proteomes" id="UP001062846">
    <property type="component" value="Chromosome 11"/>
</dbReference>